<gene>
    <name evidence="2" type="ORF">GCM10009039_03880</name>
</gene>
<evidence type="ECO:0000256" key="1">
    <source>
        <dbReference type="SAM" id="Phobius"/>
    </source>
</evidence>
<sequence>MRRGSDGDDPRPYAHLADSRETVTEQDDAALRTAVSEARLTIDHQIDSLDDIDTKAVRLIRVNVILLGLILTALSFATRSTSLSVTDFINVRFGAGITLLLGSTAVAALTYTASDYRVGLSAENIEQIHSLSLTDEELQRVLSNSYRDWIKHNEGTNIRNTPWITLTLFFLVAAITYLSLGCYYAIVGPLPVWADALVILSLCVFLFGTQFHSQLSDWWDEVTPLRDR</sequence>
<keyword evidence="1" id="KW-0472">Membrane</keyword>
<evidence type="ECO:0000313" key="2">
    <source>
        <dbReference type="EMBL" id="GGL48864.1"/>
    </source>
</evidence>
<name>A0A830F0E7_9EURY</name>
<feature type="transmembrane region" description="Helical" evidence="1">
    <location>
        <begin position="163"/>
        <end position="186"/>
    </location>
</feature>
<dbReference type="EMBL" id="BMPG01000001">
    <property type="protein sequence ID" value="GGL48864.1"/>
    <property type="molecule type" value="Genomic_DNA"/>
</dbReference>
<reference evidence="2" key="1">
    <citation type="journal article" date="2014" name="Int. J. Syst. Evol. Microbiol.">
        <title>Complete genome sequence of Corynebacterium casei LMG S-19264T (=DSM 44701T), isolated from a smear-ripened cheese.</title>
        <authorList>
            <consortium name="US DOE Joint Genome Institute (JGI-PGF)"/>
            <person name="Walter F."/>
            <person name="Albersmeier A."/>
            <person name="Kalinowski J."/>
            <person name="Ruckert C."/>
        </authorList>
    </citation>
    <scope>NUCLEOTIDE SEQUENCE</scope>
    <source>
        <strain evidence="2">JCM 19596</strain>
    </source>
</reference>
<dbReference type="OrthoDB" id="269480at2157"/>
<feature type="transmembrane region" description="Helical" evidence="1">
    <location>
        <begin position="192"/>
        <end position="209"/>
    </location>
</feature>
<dbReference type="RefSeq" id="WP_188975293.1">
    <property type="nucleotide sequence ID" value="NZ_BMPG01000001.1"/>
</dbReference>
<keyword evidence="1" id="KW-0812">Transmembrane</keyword>
<accession>A0A830F0E7</accession>
<comment type="caution">
    <text evidence="2">The sequence shown here is derived from an EMBL/GenBank/DDBJ whole genome shotgun (WGS) entry which is preliminary data.</text>
</comment>
<dbReference type="Proteomes" id="UP000607197">
    <property type="component" value="Unassembled WGS sequence"/>
</dbReference>
<dbReference type="AlphaFoldDB" id="A0A830F0E7"/>
<keyword evidence="1" id="KW-1133">Transmembrane helix</keyword>
<protein>
    <submittedName>
        <fullName evidence="2">Uncharacterized protein</fullName>
    </submittedName>
</protein>
<feature type="transmembrane region" description="Helical" evidence="1">
    <location>
        <begin position="59"/>
        <end position="77"/>
    </location>
</feature>
<proteinExistence type="predicted"/>
<keyword evidence="3" id="KW-1185">Reference proteome</keyword>
<evidence type="ECO:0000313" key="3">
    <source>
        <dbReference type="Proteomes" id="UP000607197"/>
    </source>
</evidence>
<organism evidence="2 3">
    <name type="scientific">Halocalculus aciditolerans</name>
    <dbReference type="NCBI Taxonomy" id="1383812"/>
    <lineage>
        <taxon>Archaea</taxon>
        <taxon>Methanobacteriati</taxon>
        <taxon>Methanobacteriota</taxon>
        <taxon>Stenosarchaea group</taxon>
        <taxon>Halobacteria</taxon>
        <taxon>Halobacteriales</taxon>
        <taxon>Halobacteriaceae</taxon>
        <taxon>Halocalculus</taxon>
    </lineage>
</organism>
<reference evidence="2" key="2">
    <citation type="submission" date="2020-09" db="EMBL/GenBank/DDBJ databases">
        <authorList>
            <person name="Sun Q."/>
            <person name="Ohkuma M."/>
        </authorList>
    </citation>
    <scope>NUCLEOTIDE SEQUENCE</scope>
    <source>
        <strain evidence="2">JCM 19596</strain>
    </source>
</reference>
<feature type="transmembrane region" description="Helical" evidence="1">
    <location>
        <begin position="89"/>
        <end position="111"/>
    </location>
</feature>